<feature type="transmembrane region" description="Helical" evidence="5">
    <location>
        <begin position="99"/>
        <end position="118"/>
    </location>
</feature>
<comment type="subcellular location">
    <subcellularLocation>
        <location evidence="1">Membrane</location>
        <topology evidence="1">Multi-pass membrane protein</topology>
    </subcellularLocation>
</comment>
<evidence type="ECO:0000313" key="7">
    <source>
        <dbReference type="Proteomes" id="UP000772434"/>
    </source>
</evidence>
<feature type="transmembrane region" description="Helical" evidence="5">
    <location>
        <begin position="66"/>
        <end position="84"/>
    </location>
</feature>
<protein>
    <recommendedName>
        <fullName evidence="8">DUF1772-domain-containing protein</fullName>
    </recommendedName>
</protein>
<evidence type="ECO:0000256" key="5">
    <source>
        <dbReference type="SAM" id="Phobius"/>
    </source>
</evidence>
<evidence type="ECO:0008006" key="8">
    <source>
        <dbReference type="Google" id="ProtNLM"/>
    </source>
</evidence>
<dbReference type="PANTHER" id="PTHR35042">
    <property type="entry name" value="ANTHRONE OXYGENASE ENCC"/>
    <property type="match status" value="1"/>
</dbReference>
<name>A0A9P5U291_9AGAR</name>
<evidence type="ECO:0000256" key="4">
    <source>
        <dbReference type="ARBA" id="ARBA00023136"/>
    </source>
</evidence>
<dbReference type="GO" id="GO:0016020">
    <property type="term" value="C:membrane"/>
    <property type="evidence" value="ECO:0007669"/>
    <property type="project" value="UniProtKB-SubCell"/>
</dbReference>
<evidence type="ECO:0000256" key="2">
    <source>
        <dbReference type="ARBA" id="ARBA00022692"/>
    </source>
</evidence>
<evidence type="ECO:0000313" key="6">
    <source>
        <dbReference type="EMBL" id="KAF9064440.1"/>
    </source>
</evidence>
<evidence type="ECO:0000256" key="3">
    <source>
        <dbReference type="ARBA" id="ARBA00022989"/>
    </source>
</evidence>
<evidence type="ECO:0000256" key="1">
    <source>
        <dbReference type="ARBA" id="ARBA00004141"/>
    </source>
</evidence>
<feature type="transmembrane region" description="Helical" evidence="5">
    <location>
        <begin position="12"/>
        <end position="35"/>
    </location>
</feature>
<keyword evidence="7" id="KW-1185">Reference proteome</keyword>
<comment type="caution">
    <text evidence="6">The sequence shown here is derived from an EMBL/GenBank/DDBJ whole genome shotgun (WGS) entry which is preliminary data.</text>
</comment>
<keyword evidence="2 5" id="KW-0812">Transmembrane</keyword>
<dbReference type="InterPro" id="IPR013901">
    <property type="entry name" value="Anthrone_oxy"/>
</dbReference>
<sequence>MATIVPSAVRIAAAIGLSGSAWCSGAIMSITFTAGSALLEPSLPAAAAAHASIIWHHIYNKGKTTLPPIAACAALAFFYAAYNFPNPVALQEIENTRNSLALAGVLTVSIVPYTLLIMKPTNDALHAKSRAVTERSKKGFETILDDGTKELIRNWNVLNFVRGALPLLATGLAAYAILFS</sequence>
<feature type="transmembrane region" description="Helical" evidence="5">
    <location>
        <begin position="157"/>
        <end position="178"/>
    </location>
</feature>
<dbReference type="PANTHER" id="PTHR35042:SF1">
    <property type="entry name" value="DUF1772-DOMAIN-CONTAINING PROTEIN"/>
    <property type="match status" value="1"/>
</dbReference>
<reference evidence="6" key="1">
    <citation type="submission" date="2020-11" db="EMBL/GenBank/DDBJ databases">
        <authorList>
            <consortium name="DOE Joint Genome Institute"/>
            <person name="Ahrendt S."/>
            <person name="Riley R."/>
            <person name="Andreopoulos W."/>
            <person name="Labutti K."/>
            <person name="Pangilinan J."/>
            <person name="Ruiz-Duenas F.J."/>
            <person name="Barrasa J.M."/>
            <person name="Sanchez-Garcia M."/>
            <person name="Camarero S."/>
            <person name="Miyauchi S."/>
            <person name="Serrano A."/>
            <person name="Linde D."/>
            <person name="Babiker R."/>
            <person name="Drula E."/>
            <person name="Ayuso-Fernandez I."/>
            <person name="Pacheco R."/>
            <person name="Padilla G."/>
            <person name="Ferreira P."/>
            <person name="Barriuso J."/>
            <person name="Kellner H."/>
            <person name="Castanera R."/>
            <person name="Alfaro M."/>
            <person name="Ramirez L."/>
            <person name="Pisabarro A.G."/>
            <person name="Kuo A."/>
            <person name="Tritt A."/>
            <person name="Lipzen A."/>
            <person name="He G."/>
            <person name="Yan M."/>
            <person name="Ng V."/>
            <person name="Cullen D."/>
            <person name="Martin F."/>
            <person name="Rosso M.-N."/>
            <person name="Henrissat B."/>
            <person name="Hibbett D."/>
            <person name="Martinez A.T."/>
            <person name="Grigoriev I.V."/>
        </authorList>
    </citation>
    <scope>NUCLEOTIDE SEQUENCE</scope>
    <source>
        <strain evidence="6">AH 40177</strain>
    </source>
</reference>
<dbReference type="Proteomes" id="UP000772434">
    <property type="component" value="Unassembled WGS sequence"/>
</dbReference>
<organism evidence="6 7">
    <name type="scientific">Rhodocollybia butyracea</name>
    <dbReference type="NCBI Taxonomy" id="206335"/>
    <lineage>
        <taxon>Eukaryota</taxon>
        <taxon>Fungi</taxon>
        <taxon>Dikarya</taxon>
        <taxon>Basidiomycota</taxon>
        <taxon>Agaricomycotina</taxon>
        <taxon>Agaricomycetes</taxon>
        <taxon>Agaricomycetidae</taxon>
        <taxon>Agaricales</taxon>
        <taxon>Marasmiineae</taxon>
        <taxon>Omphalotaceae</taxon>
        <taxon>Rhodocollybia</taxon>
    </lineage>
</organism>
<accession>A0A9P5U291</accession>
<dbReference type="AlphaFoldDB" id="A0A9P5U291"/>
<dbReference type="EMBL" id="JADNRY010000123">
    <property type="protein sequence ID" value="KAF9064440.1"/>
    <property type="molecule type" value="Genomic_DNA"/>
</dbReference>
<dbReference type="Pfam" id="PF08592">
    <property type="entry name" value="Anthrone_oxy"/>
    <property type="match status" value="1"/>
</dbReference>
<keyword evidence="4 5" id="KW-0472">Membrane</keyword>
<gene>
    <name evidence="6" type="ORF">BDP27DRAFT_1425821</name>
</gene>
<proteinExistence type="predicted"/>
<keyword evidence="3 5" id="KW-1133">Transmembrane helix</keyword>
<dbReference type="OrthoDB" id="2585651at2759"/>